<evidence type="ECO:0000313" key="5">
    <source>
        <dbReference type="EMBL" id="EDO36880.1"/>
    </source>
</evidence>
<accession>A7SHF1</accession>
<dbReference type="InterPro" id="IPR057854">
    <property type="entry name" value="TPR_WDR11"/>
</dbReference>
<evidence type="ECO:0000259" key="3">
    <source>
        <dbReference type="Pfam" id="PF23752"/>
    </source>
</evidence>
<dbReference type="Pfam" id="PF23752">
    <property type="entry name" value="Beta-prop_WDR11_2nd"/>
    <property type="match status" value="1"/>
</dbReference>
<dbReference type="STRING" id="45351.A7SHF1"/>
<dbReference type="InterPro" id="IPR057852">
    <property type="entry name" value="Beta-prop_WDR11_1st"/>
</dbReference>
<dbReference type="Pfam" id="PF23753">
    <property type="entry name" value="TPR_WDR11"/>
    <property type="match status" value="1"/>
</dbReference>
<name>A7SHF1_NEMVE</name>
<dbReference type="PROSITE" id="PS51257">
    <property type="entry name" value="PROKAR_LIPOPROTEIN"/>
    <property type="match status" value="1"/>
</dbReference>
<feature type="domain" description="WDR11 second beta-propeller" evidence="3">
    <location>
        <begin position="468"/>
        <end position="794"/>
    </location>
</feature>
<dbReference type="Proteomes" id="UP000001593">
    <property type="component" value="Unassembled WGS sequence"/>
</dbReference>
<feature type="domain" description="WDR11 first beta-propeller" evidence="2">
    <location>
        <begin position="245"/>
        <end position="316"/>
    </location>
</feature>
<dbReference type="InterPro" id="IPR057853">
    <property type="entry name" value="Beta-prop_WDR11_2nd"/>
</dbReference>
<dbReference type="Gene3D" id="2.130.10.10">
    <property type="entry name" value="YVTN repeat-like/Quinoprotein amine dehydrogenase"/>
    <property type="match status" value="3"/>
</dbReference>
<keyword evidence="6" id="KW-1185">Reference proteome</keyword>
<evidence type="ECO:0008006" key="7">
    <source>
        <dbReference type="Google" id="ProtNLM"/>
    </source>
</evidence>
<evidence type="ECO:0000256" key="1">
    <source>
        <dbReference type="SAM" id="MobiDB-lite"/>
    </source>
</evidence>
<sequence>MKLSPRVIPGALHAQNKGACDWGWQSLVAYGCHNHVVVFDPKSMQVIQVLDLHVAPCTRVKWGRENYHHDFASPYTLRLASGDASGRIIVWDIAQGQAVADFIDSPSKTILDLEWLGAQDACHDLLVALHAPSSMILWNADTGTKLWKKTFQENLICFAFDPFSPSNVTLMCQDWILFIDDFSINKAPESNGRRFYLTSSGTASPSNSGIVGGSGQVSSRTSTPRSALARVRPGEESVALSECLQLSYLPSSCHNLLALFPREVMILDMEINQAICSFSLERNSPPFLQVIPCRQRDVLMCLHENGSIIMRARRRVTQNPYFNEPNYDNTDSNISVDIIYETKCQSDALRLSKSSRIFGFVCDPISERTITMVISDGRVVIWNLKANKFQTPDTDFMSEEAFKASIPIVSEFSDGVQSPVLTLEDMVPPLMTSGKPLPYASHFKFLMSGLLSSISAPPTCAVMCPPLTTKNWASYKPLVAIGNTHGCIQVFNLSTGLLTKEYSIHTGPVRGITWTGLSAFISWSQTSGISSKNEIQMLDLKTGHASHLAIGKSAEESTIEAVKVSNLKQYLFIVFKDKPIQLWDLKNLTVLKEMPKNFPSIVSLEWSPSHHSKHLKKKQAQQMEAAGATDIAANILNPTQAEGQQSQVLDSIISFQEPKSFLLTWLREHFVCVDANGLLYHFLVEGSTVKDGSKVQCDSTLGIITTMAWKGDILVLADGDGNLSVWELKARITRLVNTHRGQIKKVKFAPGRGNFKLAVLFNDGMDVWDLHQIELHSSYKIGKEGSPSVDMDWLASDLPYVIQSSGCLQVMDLELKTCTSSMNQMDQHDPIWCPHVMESKSALIMKTILQHQLGRDKQSMDNIQDLELSDELTGSIQRQLNLLPPAIASFLPVSPLGTAQKCLLAARLFGDEAEAVFWDVALHYLRREKARLSCNMTAKEENGASDDCRCYPVSLDNCYEILCDTDAFQKAQLDRTALHDSKRSTYGHTRKCAEALVLLGQADRAVQLFLETDATNENYYVDSLRACLVATIRSSGASQSTIKLVATNLIASGKLTEGIQLLCLIDKGLDACRYLQTYGEWQRSASLAKATLNYPDCAEVMRRWIEHLSSTHTSQQSKAVLVLLSLGKFHKALEMLHSMRYFDRAALFAEACHDFGFFLNQDESSISLVENVYAEYARYLQGLGLRKAALYFGSKAGDKGRQFLEGI</sequence>
<feature type="domain" description="WDR11 TPR" evidence="4">
    <location>
        <begin position="894"/>
        <end position="1156"/>
    </location>
</feature>
<dbReference type="InterPro" id="IPR001680">
    <property type="entry name" value="WD40_rpt"/>
</dbReference>
<dbReference type="Pfam" id="PF23751">
    <property type="entry name" value="Beta-prop_WDR11_1st"/>
    <property type="match status" value="2"/>
</dbReference>
<dbReference type="FunFam" id="2.130.10.10:FF:000716">
    <property type="entry name" value="WD repeat domain 11"/>
    <property type="match status" value="1"/>
</dbReference>
<dbReference type="InParanoid" id="A7SHF1"/>
<protein>
    <recommendedName>
        <fullName evidence="7">WD repeat-containing protein 11</fullName>
    </recommendedName>
</protein>
<dbReference type="OMA" id="WDTKEIQ"/>
<gene>
    <name evidence="5" type="ORF">NEMVEDRAFT_v1g170678</name>
</gene>
<evidence type="ECO:0000259" key="2">
    <source>
        <dbReference type="Pfam" id="PF23751"/>
    </source>
</evidence>
<proteinExistence type="predicted"/>
<feature type="region of interest" description="Disordered" evidence="1">
    <location>
        <begin position="203"/>
        <end position="225"/>
    </location>
</feature>
<dbReference type="InterPro" id="IPR015943">
    <property type="entry name" value="WD40/YVTN_repeat-like_dom_sf"/>
</dbReference>
<dbReference type="InterPro" id="IPR036322">
    <property type="entry name" value="WD40_repeat_dom_sf"/>
</dbReference>
<dbReference type="PANTHER" id="PTHR14593">
    <property type="entry name" value="WD REPEAT-CONTAINING PROTEIN 11"/>
    <property type="match status" value="1"/>
</dbReference>
<dbReference type="eggNOG" id="KOG1912">
    <property type="taxonomic scope" value="Eukaryota"/>
</dbReference>
<evidence type="ECO:0000259" key="4">
    <source>
        <dbReference type="Pfam" id="PF23753"/>
    </source>
</evidence>
<feature type="domain" description="WDR11 first beta-propeller" evidence="2">
    <location>
        <begin position="15"/>
        <end position="165"/>
    </location>
</feature>
<dbReference type="PANTHER" id="PTHR14593:SF5">
    <property type="entry name" value="WD REPEAT-CONTAINING PROTEIN 11"/>
    <property type="match status" value="1"/>
</dbReference>
<dbReference type="InterPro" id="IPR039694">
    <property type="entry name" value="WDR11"/>
</dbReference>
<dbReference type="SUPFAM" id="SSF50978">
    <property type="entry name" value="WD40 repeat-like"/>
    <property type="match status" value="2"/>
</dbReference>
<dbReference type="FunFam" id="2.130.10.10:FF:003170">
    <property type="entry name" value="Predicted protein"/>
    <property type="match status" value="1"/>
</dbReference>
<dbReference type="SMART" id="SM00320">
    <property type="entry name" value="WD40"/>
    <property type="match status" value="4"/>
</dbReference>
<dbReference type="PhylomeDB" id="A7SHF1"/>
<dbReference type="EMBL" id="DS469659">
    <property type="protein sequence ID" value="EDO36880.1"/>
    <property type="molecule type" value="Genomic_DNA"/>
</dbReference>
<dbReference type="GO" id="GO:0005737">
    <property type="term" value="C:cytoplasm"/>
    <property type="evidence" value="ECO:0000318"/>
    <property type="project" value="GO_Central"/>
</dbReference>
<dbReference type="AlphaFoldDB" id="A7SHF1"/>
<dbReference type="HOGENOM" id="CLU_005717_1_0_1"/>
<organism evidence="5 6">
    <name type="scientific">Nematostella vectensis</name>
    <name type="common">Starlet sea anemone</name>
    <dbReference type="NCBI Taxonomy" id="45351"/>
    <lineage>
        <taxon>Eukaryota</taxon>
        <taxon>Metazoa</taxon>
        <taxon>Cnidaria</taxon>
        <taxon>Anthozoa</taxon>
        <taxon>Hexacorallia</taxon>
        <taxon>Actiniaria</taxon>
        <taxon>Edwardsiidae</taxon>
        <taxon>Nematostella</taxon>
    </lineage>
</organism>
<evidence type="ECO:0000313" key="6">
    <source>
        <dbReference type="Proteomes" id="UP000001593"/>
    </source>
</evidence>
<reference evidence="5 6" key="1">
    <citation type="journal article" date="2007" name="Science">
        <title>Sea anemone genome reveals ancestral eumetazoan gene repertoire and genomic organization.</title>
        <authorList>
            <person name="Putnam N.H."/>
            <person name="Srivastava M."/>
            <person name="Hellsten U."/>
            <person name="Dirks B."/>
            <person name="Chapman J."/>
            <person name="Salamov A."/>
            <person name="Terry A."/>
            <person name="Shapiro H."/>
            <person name="Lindquist E."/>
            <person name="Kapitonov V.V."/>
            <person name="Jurka J."/>
            <person name="Genikhovich G."/>
            <person name="Grigoriev I.V."/>
            <person name="Lucas S.M."/>
            <person name="Steele R.E."/>
            <person name="Finnerty J.R."/>
            <person name="Technau U."/>
            <person name="Martindale M.Q."/>
            <person name="Rokhsar D.S."/>
        </authorList>
    </citation>
    <scope>NUCLEOTIDE SEQUENCE [LARGE SCALE GENOMIC DNA]</scope>
    <source>
        <strain evidence="6">CH2 X CH6</strain>
    </source>
</reference>